<feature type="coiled-coil region" evidence="6">
    <location>
        <begin position="494"/>
        <end position="521"/>
    </location>
</feature>
<dbReference type="EC" id="2.7.13.3" evidence="2"/>
<feature type="transmembrane region" description="Helical" evidence="7">
    <location>
        <begin position="91"/>
        <end position="108"/>
    </location>
</feature>
<dbReference type="InterPro" id="IPR029016">
    <property type="entry name" value="GAF-like_dom_sf"/>
</dbReference>
<dbReference type="SMART" id="SM00065">
    <property type="entry name" value="GAF"/>
    <property type="match status" value="1"/>
</dbReference>
<protein>
    <recommendedName>
        <fullName evidence="2">histidine kinase</fullName>
        <ecNumber evidence="2">2.7.13.3</ecNumber>
    </recommendedName>
</protein>
<evidence type="ECO:0000256" key="7">
    <source>
        <dbReference type="SAM" id="Phobius"/>
    </source>
</evidence>
<dbReference type="GO" id="GO:0004673">
    <property type="term" value="F:protein histidine kinase activity"/>
    <property type="evidence" value="ECO:0007669"/>
    <property type="project" value="UniProtKB-EC"/>
</dbReference>
<evidence type="ECO:0000313" key="9">
    <source>
        <dbReference type="EMBL" id="OAH59577.1"/>
    </source>
</evidence>
<dbReference type="EMBL" id="LQWZ01000001">
    <property type="protein sequence ID" value="OAH59577.1"/>
    <property type="molecule type" value="Genomic_DNA"/>
</dbReference>
<feature type="transmembrane region" description="Helical" evidence="7">
    <location>
        <begin position="253"/>
        <end position="275"/>
    </location>
</feature>
<comment type="caution">
    <text evidence="9">The sequence shown here is derived from an EMBL/GenBank/DDBJ whole genome shotgun (WGS) entry which is preliminary data.</text>
</comment>
<evidence type="ECO:0000313" key="10">
    <source>
        <dbReference type="Proteomes" id="UP000077271"/>
    </source>
</evidence>
<evidence type="ECO:0000256" key="2">
    <source>
        <dbReference type="ARBA" id="ARBA00012438"/>
    </source>
</evidence>
<feature type="transmembrane region" description="Helical" evidence="7">
    <location>
        <begin position="20"/>
        <end position="41"/>
    </location>
</feature>
<keyword evidence="3" id="KW-0808">Transferase</keyword>
<dbReference type="Proteomes" id="UP000077271">
    <property type="component" value="Unassembled WGS sequence"/>
</dbReference>
<evidence type="ECO:0000256" key="3">
    <source>
        <dbReference type="ARBA" id="ARBA00022679"/>
    </source>
</evidence>
<dbReference type="Gene3D" id="3.30.450.40">
    <property type="match status" value="1"/>
</dbReference>
<keyword evidence="6" id="KW-0175">Coiled coil</keyword>
<keyword evidence="7" id="KW-0472">Membrane</keyword>
<feature type="transmembrane region" description="Helical" evidence="7">
    <location>
        <begin position="120"/>
        <end position="141"/>
    </location>
</feature>
<gene>
    <name evidence="9" type="ORF">AWH48_00270</name>
</gene>
<evidence type="ECO:0000256" key="6">
    <source>
        <dbReference type="SAM" id="Coils"/>
    </source>
</evidence>
<sequence length="521" mass="59971">MIAVMYVLIYYTWILLWPDLKLVGSIIAVTGPLLTLIFIRSSLQRIKEKEEKNFWVIVFMGCFSYFIGELIWRYREFYLGIDDPFPGWANLFYNLFVFIYSIAVFYKVYVTGKKYRTIQVFFDCFIMMTVLTTISWVYFLNPLLSKASSMFELVISLSYPVAILGILLGIVLLFLSSKSLFPHVLLILNTTGITFYTIAETYYIYQSIYHTYNGDITYLTPIWNVCLLLIGLSSFFSKKVNDVPQKENNLTKLFYISQTILPFLSLIILLFLTLIKKEAILSFFIGGAVLLCLITIRQVITIFENGILVRKLKERTEELEIVQIELMNLKDGAEEQSWLKTKIAEIATMYPGIDNVEKLAHQLITKITPMVRATYGVIYVKEDERSFQKLAAYADNQQDVGTKSFRLGEGIVGQCALENRMITLNQVPEDYIKITSGLGSVRPSHVTVIPAEFQEEVWAVIELASFEPFNELEEMLLQEVMNNLGINIQSILGRMQVEKLLQESQALTEELQSQSEKLQFQ</sequence>
<accession>A0A177L2L3</accession>
<dbReference type="PANTHER" id="PTHR43711:SF26">
    <property type="entry name" value="SENSOR HISTIDINE KINASE RCSC"/>
    <property type="match status" value="1"/>
</dbReference>
<feature type="transmembrane region" description="Helical" evidence="7">
    <location>
        <begin position="53"/>
        <end position="71"/>
    </location>
</feature>
<comment type="catalytic activity">
    <reaction evidence="1">
        <text>ATP + protein L-histidine = ADP + protein N-phospho-L-histidine.</text>
        <dbReference type="EC" id="2.7.13.3"/>
    </reaction>
</comment>
<evidence type="ECO:0000256" key="4">
    <source>
        <dbReference type="ARBA" id="ARBA00022777"/>
    </source>
</evidence>
<organism evidence="9 10">
    <name type="scientific">Domibacillus aminovorans</name>
    <dbReference type="NCBI Taxonomy" id="29332"/>
    <lineage>
        <taxon>Bacteria</taxon>
        <taxon>Bacillati</taxon>
        <taxon>Bacillota</taxon>
        <taxon>Bacilli</taxon>
        <taxon>Bacillales</taxon>
        <taxon>Bacillaceae</taxon>
        <taxon>Domibacillus</taxon>
    </lineage>
</organism>
<evidence type="ECO:0000256" key="1">
    <source>
        <dbReference type="ARBA" id="ARBA00000085"/>
    </source>
</evidence>
<keyword evidence="7" id="KW-1133">Transmembrane helix</keyword>
<dbReference type="PANTHER" id="PTHR43711">
    <property type="entry name" value="TWO-COMPONENT HISTIDINE KINASE"/>
    <property type="match status" value="1"/>
</dbReference>
<dbReference type="Pfam" id="PF13185">
    <property type="entry name" value="GAF_2"/>
    <property type="match status" value="1"/>
</dbReference>
<dbReference type="RefSeq" id="WP_063974244.1">
    <property type="nucleotide sequence ID" value="NZ_LQWZ01000001.1"/>
</dbReference>
<dbReference type="InterPro" id="IPR003018">
    <property type="entry name" value="GAF"/>
</dbReference>
<dbReference type="AlphaFoldDB" id="A0A177L2L3"/>
<keyword evidence="7" id="KW-0812">Transmembrane</keyword>
<feature type="domain" description="GAF" evidence="8">
    <location>
        <begin position="355"/>
        <end position="498"/>
    </location>
</feature>
<keyword evidence="4" id="KW-0418">Kinase</keyword>
<proteinExistence type="predicted"/>
<feature type="transmembrane region" description="Helical" evidence="7">
    <location>
        <begin position="184"/>
        <end position="204"/>
    </location>
</feature>
<name>A0A177L2L3_9BACI</name>
<dbReference type="GO" id="GO:0000160">
    <property type="term" value="P:phosphorelay signal transduction system"/>
    <property type="evidence" value="ECO:0007669"/>
    <property type="project" value="UniProtKB-KW"/>
</dbReference>
<keyword evidence="5" id="KW-0902">Two-component regulatory system</keyword>
<feature type="transmembrane region" description="Helical" evidence="7">
    <location>
        <begin position="281"/>
        <end position="303"/>
    </location>
</feature>
<evidence type="ECO:0000259" key="8">
    <source>
        <dbReference type="SMART" id="SM00065"/>
    </source>
</evidence>
<feature type="transmembrane region" description="Helical" evidence="7">
    <location>
        <begin position="216"/>
        <end position="232"/>
    </location>
</feature>
<dbReference type="SUPFAM" id="SSF55781">
    <property type="entry name" value="GAF domain-like"/>
    <property type="match status" value="1"/>
</dbReference>
<feature type="transmembrane region" description="Helical" evidence="7">
    <location>
        <begin position="153"/>
        <end position="175"/>
    </location>
</feature>
<dbReference type="InterPro" id="IPR050736">
    <property type="entry name" value="Sensor_HK_Regulatory"/>
</dbReference>
<evidence type="ECO:0000256" key="5">
    <source>
        <dbReference type="ARBA" id="ARBA00023012"/>
    </source>
</evidence>
<reference evidence="9 10" key="1">
    <citation type="submission" date="2016-01" db="EMBL/GenBank/DDBJ databases">
        <title>Investigation of taxonomic status of Bacillus aminovorans.</title>
        <authorList>
            <person name="Verma A."/>
            <person name="Pal Y."/>
            <person name="Krishnamurthi S."/>
        </authorList>
    </citation>
    <scope>NUCLEOTIDE SEQUENCE [LARGE SCALE GENOMIC DNA]</scope>
    <source>
        <strain evidence="9 10">DSM 4337</strain>
    </source>
</reference>